<accession>A0A419PNU6</accession>
<proteinExistence type="predicted"/>
<gene>
    <name evidence="1" type="ORF">CSKR_112322</name>
</gene>
<dbReference type="EMBL" id="NIRI02000042">
    <property type="protein sequence ID" value="KAG5448134.1"/>
    <property type="molecule type" value="Genomic_DNA"/>
</dbReference>
<dbReference type="Proteomes" id="UP000286415">
    <property type="component" value="Unassembled WGS sequence"/>
</dbReference>
<dbReference type="AlphaFoldDB" id="A0A419PNU6"/>
<organism evidence="1 2">
    <name type="scientific">Clonorchis sinensis</name>
    <name type="common">Chinese liver fluke</name>
    <dbReference type="NCBI Taxonomy" id="79923"/>
    <lineage>
        <taxon>Eukaryota</taxon>
        <taxon>Metazoa</taxon>
        <taxon>Spiralia</taxon>
        <taxon>Lophotrochozoa</taxon>
        <taxon>Platyhelminthes</taxon>
        <taxon>Trematoda</taxon>
        <taxon>Digenea</taxon>
        <taxon>Opisthorchiida</taxon>
        <taxon>Opisthorchiata</taxon>
        <taxon>Opisthorchiidae</taxon>
        <taxon>Clonorchis</taxon>
    </lineage>
</organism>
<evidence type="ECO:0000313" key="1">
    <source>
        <dbReference type="EMBL" id="KAG5448134.1"/>
    </source>
</evidence>
<comment type="caution">
    <text evidence="1">The sequence shown here is derived from an EMBL/GenBank/DDBJ whole genome shotgun (WGS) entry which is preliminary data.</text>
</comment>
<dbReference type="OrthoDB" id="10560753at2759"/>
<evidence type="ECO:0000313" key="2">
    <source>
        <dbReference type="Proteomes" id="UP000286415"/>
    </source>
</evidence>
<dbReference type="InParanoid" id="A0A419PNU6"/>
<reference evidence="1 2" key="2">
    <citation type="journal article" date="2021" name="Genomics">
        <title>High-quality reference genome for Clonorchis sinensis.</title>
        <authorList>
            <person name="Young N.D."/>
            <person name="Stroehlein A.J."/>
            <person name="Kinkar L."/>
            <person name="Wang T."/>
            <person name="Sohn W.M."/>
            <person name="Chang B.C.H."/>
            <person name="Kaur P."/>
            <person name="Weisz D."/>
            <person name="Dudchenko O."/>
            <person name="Aiden E.L."/>
            <person name="Korhonen P.K."/>
            <person name="Gasser R.B."/>
        </authorList>
    </citation>
    <scope>NUCLEOTIDE SEQUENCE [LARGE SCALE GENOMIC DNA]</scope>
    <source>
        <strain evidence="1">Cs-k2</strain>
    </source>
</reference>
<protein>
    <submittedName>
        <fullName evidence="1">Uncharacterized protein</fullName>
    </submittedName>
</protein>
<reference evidence="1 2" key="1">
    <citation type="journal article" date="2018" name="Biotechnol. Adv.">
        <title>Improved genomic resources and new bioinformatic workflow for the carcinogenic parasite Clonorchis sinensis: Biotechnological implications.</title>
        <authorList>
            <person name="Wang D."/>
            <person name="Korhonen P.K."/>
            <person name="Gasser R.B."/>
            <person name="Young N.D."/>
        </authorList>
    </citation>
    <scope>NUCLEOTIDE SEQUENCE [LARGE SCALE GENOMIC DNA]</scope>
    <source>
        <strain evidence="1">Cs-k2</strain>
    </source>
</reference>
<name>A0A419PNU6_CLOSI</name>
<sequence length="135" mass="14813">MDVNSKMGYQASFDFQHLPHSSHVSPKSFSCMPVGTGAEAPDDSYCTLSKVTSTLNPEWLALSGVAELLAQPDGRPGYPGDTTNRWFSGPTTHSSYCYAARNDCTVRYCRELVVTNEQPDGEDDSKEVNEAMHSQ</sequence>
<keyword evidence="2" id="KW-1185">Reference proteome</keyword>